<evidence type="ECO:0008006" key="2">
    <source>
        <dbReference type="Google" id="ProtNLM"/>
    </source>
</evidence>
<accession>A0A1X7TUU3</accession>
<dbReference type="EnsemblMetazoa" id="Aqu2.1.18665_001">
    <property type="protein sequence ID" value="Aqu2.1.18665_001"/>
    <property type="gene ID" value="Aqu2.1.18665"/>
</dbReference>
<sequence length="107" mass="12288">MLRIIEQKTGVQVSGSTVCCVLRRNGFTRKKIQVVAKQRSISYRSHFMAEILQFSPHQLVWIDETGSDGRSHERNFEYSLRGLPPVCHRMVTCGKQMSAIAAYQMRD</sequence>
<dbReference type="InParanoid" id="A0A1X7TUU3"/>
<protein>
    <recommendedName>
        <fullName evidence="2">Transposase Tc1-like domain-containing protein</fullName>
    </recommendedName>
</protein>
<reference evidence="1" key="1">
    <citation type="submission" date="2017-05" db="UniProtKB">
        <authorList>
            <consortium name="EnsemblMetazoa"/>
        </authorList>
    </citation>
    <scope>IDENTIFICATION</scope>
</reference>
<dbReference type="AlphaFoldDB" id="A0A1X7TUU3"/>
<proteinExistence type="predicted"/>
<evidence type="ECO:0000313" key="1">
    <source>
        <dbReference type="EnsemblMetazoa" id="Aqu2.1.18665_001"/>
    </source>
</evidence>
<organism evidence="1">
    <name type="scientific">Amphimedon queenslandica</name>
    <name type="common">Sponge</name>
    <dbReference type="NCBI Taxonomy" id="400682"/>
    <lineage>
        <taxon>Eukaryota</taxon>
        <taxon>Metazoa</taxon>
        <taxon>Porifera</taxon>
        <taxon>Demospongiae</taxon>
        <taxon>Heteroscleromorpha</taxon>
        <taxon>Haplosclerida</taxon>
        <taxon>Niphatidae</taxon>
        <taxon>Amphimedon</taxon>
    </lineage>
</organism>
<name>A0A1X7TUU3_AMPQE</name>